<evidence type="ECO:0000313" key="1">
    <source>
        <dbReference type="EMBL" id="PAV23084.1"/>
    </source>
</evidence>
<dbReference type="Proteomes" id="UP000217199">
    <property type="component" value="Unassembled WGS sequence"/>
</dbReference>
<dbReference type="EMBL" id="NBII01000001">
    <property type="protein sequence ID" value="PAV23084.1"/>
    <property type="molecule type" value="Genomic_DNA"/>
</dbReference>
<keyword evidence="2" id="KW-1185">Reference proteome</keyword>
<sequence length="277" mass="30919">MRPCNSRSSTWSPHFTPIVMSTTVCSSKPPGQAKFVLVSRGGPRTTQIIQIKKDSVHIGNGPTEVFSVEGICEVVPLSEEKCESRGDPKTPQMGNETIVPESGLFFSIDEEKGGDNTFDLFCDPFYYKLPPKEPDKSENLDKLDDENPENLLSFSGRNNSCYSLNCLDSHLKSAGTFSDQNTSYSQTSYNSDNSYLDLPQSVFDPDASCSSLNHSEKNVRVIRDSSLDYSTLCPSLDYDSYPHSKTIRPFSEGTKPGTFRTSLLKRFLNRYITGYFL</sequence>
<accession>A0A286UU56</accession>
<dbReference type="InParanoid" id="A0A286UU56"/>
<reference evidence="1 2" key="1">
    <citation type="journal article" date="2017" name="Mol. Ecol.">
        <title>Comparative and population genomic landscape of Phellinus noxius: A hypervariable fungus causing root rot in trees.</title>
        <authorList>
            <person name="Chung C.L."/>
            <person name="Lee T.J."/>
            <person name="Akiba M."/>
            <person name="Lee H.H."/>
            <person name="Kuo T.H."/>
            <person name="Liu D."/>
            <person name="Ke H.M."/>
            <person name="Yokoi T."/>
            <person name="Roa M.B."/>
            <person name="Lu M.J."/>
            <person name="Chang Y.Y."/>
            <person name="Ann P.J."/>
            <person name="Tsai J.N."/>
            <person name="Chen C.Y."/>
            <person name="Tzean S.S."/>
            <person name="Ota Y."/>
            <person name="Hattori T."/>
            <person name="Sahashi N."/>
            <person name="Liou R.F."/>
            <person name="Kikuchi T."/>
            <person name="Tsai I.J."/>
        </authorList>
    </citation>
    <scope>NUCLEOTIDE SEQUENCE [LARGE SCALE GENOMIC DNA]</scope>
    <source>
        <strain evidence="1 2">FFPRI411160</strain>
    </source>
</reference>
<protein>
    <submittedName>
        <fullName evidence="1">Uncharacterized protein</fullName>
    </submittedName>
</protein>
<organism evidence="1 2">
    <name type="scientific">Pyrrhoderma noxium</name>
    <dbReference type="NCBI Taxonomy" id="2282107"/>
    <lineage>
        <taxon>Eukaryota</taxon>
        <taxon>Fungi</taxon>
        <taxon>Dikarya</taxon>
        <taxon>Basidiomycota</taxon>
        <taxon>Agaricomycotina</taxon>
        <taxon>Agaricomycetes</taxon>
        <taxon>Hymenochaetales</taxon>
        <taxon>Hymenochaetaceae</taxon>
        <taxon>Pyrrhoderma</taxon>
    </lineage>
</organism>
<proteinExistence type="predicted"/>
<name>A0A286UU56_9AGAM</name>
<dbReference type="AlphaFoldDB" id="A0A286UU56"/>
<evidence type="ECO:0000313" key="2">
    <source>
        <dbReference type="Proteomes" id="UP000217199"/>
    </source>
</evidence>
<gene>
    <name evidence="1" type="ORF">PNOK_0015100</name>
</gene>
<comment type="caution">
    <text evidence="1">The sequence shown here is derived from an EMBL/GenBank/DDBJ whole genome shotgun (WGS) entry which is preliminary data.</text>
</comment>